<dbReference type="InterPro" id="IPR000757">
    <property type="entry name" value="Beta-glucanase-like"/>
</dbReference>
<feature type="compositionally biased region" description="Low complexity" evidence="1">
    <location>
        <begin position="41"/>
        <end position="64"/>
    </location>
</feature>
<dbReference type="InterPro" id="IPR050546">
    <property type="entry name" value="Glycosyl_Hydrlase_16"/>
</dbReference>
<dbReference type="PROSITE" id="PS51762">
    <property type="entry name" value="GH16_2"/>
    <property type="match status" value="1"/>
</dbReference>
<dbReference type="OrthoDB" id="4781at2759"/>
<accession>A0A8H8UAE3</accession>
<dbReference type="PANTHER" id="PTHR10963:SF62">
    <property type="entry name" value="GLUCAN 1,3-BETA-GLUCOSIDASE"/>
    <property type="match status" value="1"/>
</dbReference>
<dbReference type="InterPro" id="IPR013320">
    <property type="entry name" value="ConA-like_dom_sf"/>
</dbReference>
<dbReference type="EMBL" id="QGMJ01000375">
    <property type="protein sequence ID" value="TVY37085.1"/>
    <property type="molecule type" value="Genomic_DNA"/>
</dbReference>
<evidence type="ECO:0000259" key="3">
    <source>
        <dbReference type="PROSITE" id="PS51762"/>
    </source>
</evidence>
<gene>
    <name evidence="4" type="primary">BGBP</name>
    <name evidence="4" type="ORF">LSUB1_G006439</name>
</gene>
<keyword evidence="2" id="KW-0472">Membrane</keyword>
<keyword evidence="5" id="KW-1185">Reference proteome</keyword>
<name>A0A8H8UAE3_9HELO</name>
<keyword evidence="2" id="KW-1133">Transmembrane helix</keyword>
<protein>
    <submittedName>
        <fullName evidence="4">Beta-1,3-glucan-binding protein</fullName>
    </submittedName>
</protein>
<reference evidence="4 5" key="1">
    <citation type="submission" date="2018-05" db="EMBL/GenBank/DDBJ databases">
        <title>Genome sequencing and assembly of the regulated plant pathogen Lachnellula willkommii and related sister species for the development of diagnostic species identification markers.</title>
        <authorList>
            <person name="Giroux E."/>
            <person name="Bilodeau G."/>
        </authorList>
    </citation>
    <scope>NUCLEOTIDE SEQUENCE [LARGE SCALE GENOMIC DNA]</scope>
    <source>
        <strain evidence="4 5">CBS 197.66</strain>
    </source>
</reference>
<dbReference type="Proteomes" id="UP000462212">
    <property type="component" value="Unassembled WGS sequence"/>
</dbReference>
<dbReference type="PANTHER" id="PTHR10963">
    <property type="entry name" value="GLYCOSYL HYDROLASE-RELATED"/>
    <property type="match status" value="1"/>
</dbReference>
<evidence type="ECO:0000313" key="4">
    <source>
        <dbReference type="EMBL" id="TVY37085.1"/>
    </source>
</evidence>
<evidence type="ECO:0000313" key="5">
    <source>
        <dbReference type="Proteomes" id="UP000462212"/>
    </source>
</evidence>
<feature type="region of interest" description="Disordered" evidence="1">
    <location>
        <begin position="1"/>
        <end position="73"/>
    </location>
</feature>
<dbReference type="AlphaFoldDB" id="A0A8H8UAE3"/>
<dbReference type="SUPFAM" id="SSF49899">
    <property type="entry name" value="Concanavalin A-like lectins/glucanases"/>
    <property type="match status" value="1"/>
</dbReference>
<dbReference type="GO" id="GO:0004553">
    <property type="term" value="F:hydrolase activity, hydrolyzing O-glycosyl compounds"/>
    <property type="evidence" value="ECO:0007669"/>
    <property type="project" value="InterPro"/>
</dbReference>
<organism evidence="4 5">
    <name type="scientific">Lachnellula subtilissima</name>
    <dbReference type="NCBI Taxonomy" id="602034"/>
    <lineage>
        <taxon>Eukaryota</taxon>
        <taxon>Fungi</taxon>
        <taxon>Dikarya</taxon>
        <taxon>Ascomycota</taxon>
        <taxon>Pezizomycotina</taxon>
        <taxon>Leotiomycetes</taxon>
        <taxon>Helotiales</taxon>
        <taxon>Lachnaceae</taxon>
        <taxon>Lachnellula</taxon>
    </lineage>
</organism>
<keyword evidence="2" id="KW-0812">Transmembrane</keyword>
<proteinExistence type="predicted"/>
<comment type="caution">
    <text evidence="4">The sequence shown here is derived from an EMBL/GenBank/DDBJ whole genome shotgun (WGS) entry which is preliminary data.</text>
</comment>
<evidence type="ECO:0000256" key="1">
    <source>
        <dbReference type="SAM" id="MobiDB-lite"/>
    </source>
</evidence>
<evidence type="ECO:0000256" key="2">
    <source>
        <dbReference type="SAM" id="Phobius"/>
    </source>
</evidence>
<dbReference type="FunFam" id="2.60.120.200:FF:000178">
    <property type="entry name" value="Glycoside hydrolase family 16 protein"/>
    <property type="match status" value="1"/>
</dbReference>
<dbReference type="Pfam" id="PF00722">
    <property type="entry name" value="Glyco_hydro_16"/>
    <property type="match status" value="1"/>
</dbReference>
<feature type="transmembrane region" description="Helical" evidence="2">
    <location>
        <begin position="94"/>
        <end position="115"/>
    </location>
</feature>
<sequence length="466" mass="51323">MEHRGASGVSTATTPMRPGTPESKSRDPFGEEISPAPPANPFSSPFTSRPASSSGSSSALRAGADPPRYFHSRRVRKGEVEKPWIANKNPKEKWVTIIPLIGLAIGFALAGFLVYDGLHSVVHHKYDLVLDEDFSEGLNSAIWTKEAEVGGFGNGEFEQTTLTDENVFVQDGKLIIKPTLQDASLIESNTVINLTSDGTCTSNSLKSCVSITNLTTGTIIQPVKSGRINTKAGASIKYGRVEVTAKMPVGDWLWPAIWMLPMNDTYGPWPLSGEIDIMESRGNNHTYGQGGNNIVSSALHWGPDPANDAWWRTNVKRAALHTTYAAKEHTFGLEWSQKYLFTYINTNLLQVLYTNFDEPLWKRGAFPPADSNGTRLVDAWSQTGHDQTPFDQEFYLILNVAVGGTNGWFKDGESGKPWVDNSLTAKNDFWNAQKQWYPTWSAPGAGQMEISSVKMWKQVDGNEDST</sequence>
<dbReference type="GO" id="GO:0005975">
    <property type="term" value="P:carbohydrate metabolic process"/>
    <property type="evidence" value="ECO:0007669"/>
    <property type="project" value="InterPro"/>
</dbReference>
<feature type="domain" description="GH16" evidence="3">
    <location>
        <begin position="82"/>
        <end position="461"/>
    </location>
</feature>
<dbReference type="Gene3D" id="2.60.120.200">
    <property type="match status" value="1"/>
</dbReference>